<dbReference type="Pfam" id="PF23562">
    <property type="entry name" value="AMP-binding_C_3"/>
    <property type="match status" value="1"/>
</dbReference>
<dbReference type="InterPro" id="IPR000873">
    <property type="entry name" value="AMP-dep_synth/lig_dom"/>
</dbReference>
<dbReference type="PANTHER" id="PTHR43439">
    <property type="entry name" value="PHENYLACETATE-COENZYME A LIGASE"/>
    <property type="match status" value="1"/>
</dbReference>
<dbReference type="InterPro" id="IPR051414">
    <property type="entry name" value="Adenylate-forming_Reductase"/>
</dbReference>
<keyword evidence="5" id="KW-1185">Reference proteome</keyword>
<dbReference type="SUPFAM" id="SSF56801">
    <property type="entry name" value="Acetyl-CoA synthetase-like"/>
    <property type="match status" value="1"/>
</dbReference>
<dbReference type="Gene3D" id="3.40.50.12780">
    <property type="entry name" value="N-terminal domain of ligase-like"/>
    <property type="match status" value="1"/>
</dbReference>
<dbReference type="EMBL" id="CAJPDQ010000008">
    <property type="protein sequence ID" value="CAF9913179.1"/>
    <property type="molecule type" value="Genomic_DNA"/>
</dbReference>
<feature type="domain" description="AMP-dependent synthetase/ligase" evidence="3">
    <location>
        <begin position="17"/>
        <end position="297"/>
    </location>
</feature>
<keyword evidence="2" id="KW-0597">Phosphoprotein</keyword>
<dbReference type="Pfam" id="PF00501">
    <property type="entry name" value="AMP-binding"/>
    <property type="match status" value="1"/>
</dbReference>
<name>A0A8H3IGV9_9LECA</name>
<dbReference type="OrthoDB" id="429813at2759"/>
<evidence type="ECO:0000256" key="1">
    <source>
        <dbReference type="ARBA" id="ARBA00022450"/>
    </source>
</evidence>
<gene>
    <name evidence="4" type="ORF">GOMPHAMPRED_007817</name>
</gene>
<evidence type="ECO:0000259" key="3">
    <source>
        <dbReference type="Pfam" id="PF00501"/>
    </source>
</evidence>
<reference evidence="4" key="1">
    <citation type="submission" date="2021-03" db="EMBL/GenBank/DDBJ databases">
        <authorList>
            <person name="Tagirdzhanova G."/>
        </authorList>
    </citation>
    <scope>NUCLEOTIDE SEQUENCE</scope>
</reference>
<evidence type="ECO:0000256" key="2">
    <source>
        <dbReference type="ARBA" id="ARBA00022553"/>
    </source>
</evidence>
<proteinExistence type="predicted"/>
<accession>A0A8H3IGV9</accession>
<dbReference type="PROSITE" id="PS00455">
    <property type="entry name" value="AMP_BINDING"/>
    <property type="match status" value="1"/>
</dbReference>
<dbReference type="InterPro" id="IPR020845">
    <property type="entry name" value="AMP-binding_CS"/>
</dbReference>
<protein>
    <recommendedName>
        <fullName evidence="3">AMP-dependent synthetase/ligase domain-containing protein</fullName>
    </recommendedName>
</protein>
<evidence type="ECO:0000313" key="5">
    <source>
        <dbReference type="Proteomes" id="UP000664169"/>
    </source>
</evidence>
<dbReference type="AlphaFoldDB" id="A0A8H3IGV9"/>
<comment type="caution">
    <text evidence="4">The sequence shown here is derived from an EMBL/GenBank/DDBJ whole genome shotgun (WGS) entry which is preliminary data.</text>
</comment>
<evidence type="ECO:0000313" key="4">
    <source>
        <dbReference type="EMBL" id="CAF9913179.1"/>
    </source>
</evidence>
<sequence length="503" mass="56635">MIWVATPVQPTDLNLGFKNVTYRQLDEAANRAAKWLQNSLPQTGEVFQSFAYVATKDIRYGVFAVAAAKLQKVYCTVYVNTADISAANISDQNAHLICLSPPSMESLFESGPSPEAFSYPKSWEEGKDDPWLVFHTSGTTGLPRPVVYTHSMIATFDRAAMLPALPMNHIHHYAKARWYTPLPALHFAGRLQLVAMTIYLDCVVVNGPSVPLTGTVIADVITYGKIDGAILPPVLVDMLCMEPQGLAAVRSLKYIHFVGAPLSTKSGNLLKDFVHLVPSIGSTETGGYFTKISTKDDAAYTEWDYVEFQEHAGAHFRPYSNDLHELVFIKDPAYMIQPIFELYPKLSMYETKDLWMRHPMFPNHWKIIGRVDDYICFAHGEGLHAAKIEQSIAENPMIKAALIGAQGSPWPILLIETETDQDQWRQEQTEKFHSVLHRQIQEINSSLHEKVQLNTNHLIIAKQGKPFSRTEKGSIGRYQTLRLYEAEICSTYFQRKLINEGID</sequence>
<keyword evidence="1" id="KW-0596">Phosphopantetheine</keyword>
<dbReference type="PANTHER" id="PTHR43439:SF2">
    <property type="entry name" value="ENZYME, PUTATIVE (JCVI)-RELATED"/>
    <property type="match status" value="1"/>
</dbReference>
<dbReference type="InterPro" id="IPR042099">
    <property type="entry name" value="ANL_N_sf"/>
</dbReference>
<dbReference type="Proteomes" id="UP000664169">
    <property type="component" value="Unassembled WGS sequence"/>
</dbReference>
<organism evidence="4 5">
    <name type="scientific">Gomphillus americanus</name>
    <dbReference type="NCBI Taxonomy" id="1940652"/>
    <lineage>
        <taxon>Eukaryota</taxon>
        <taxon>Fungi</taxon>
        <taxon>Dikarya</taxon>
        <taxon>Ascomycota</taxon>
        <taxon>Pezizomycotina</taxon>
        <taxon>Lecanoromycetes</taxon>
        <taxon>OSLEUM clade</taxon>
        <taxon>Ostropomycetidae</taxon>
        <taxon>Ostropales</taxon>
        <taxon>Graphidaceae</taxon>
        <taxon>Gomphilloideae</taxon>
        <taxon>Gomphillus</taxon>
    </lineage>
</organism>